<sequence length="553" mass="59890">MLARFQDYLNVGRWDAAATLLDRLRGELRIDALNLKSLQVQLLAAREDWIGITDLPGFANLLNARRTPAVTALLLEALYRTHLAQAFDDPEEARRIYANKTRPLALPLLSLPRPSPLSQGGWRLCGLEALESPSRRELRLALVGHEADLGWVADRLGPAEPPAPTPQSSADSAQTAIATMQATESLDAMAAALAALSRLTDDQRQALGQLEPMRTALQALDAEVGASTVPTSWTEWLGRVSDPGFTSALDVARLGAEEWRLDDVAHDPEAVRAFLDALNAIQSDNLAAERTFHALPFIVATMRRDDTFPSPVLVPAYAGLLTLLALGVTRGSATFQSSRVLVEALLSIGLNAKRYGDLVADLDEIAGEGFGADMAYWALDIVETIMRAATPDVRTRERFVHGVLARLVPIRARMSSLQRAAADRLAIEFGWDFGAADANDAPDDGLMARLSGKKVSIYSLSETASRQAKAELERSVNDIRVECNADHVGTAALKALATNSDLFVIVWSAAKHAATDFIRANRGNRPLVYAKGKGVSSILCAVEEHIRQVKSSN</sequence>
<comment type="caution">
    <text evidence="1">The sequence shown here is derived from an EMBL/GenBank/DDBJ whole genome shotgun (WGS) entry which is preliminary data.</text>
</comment>
<dbReference type="AlphaFoldDB" id="A0A5C4NIC0"/>
<gene>
    <name evidence="1" type="ORF">FHG71_03960</name>
</gene>
<dbReference type="InterPro" id="IPR049807">
    <property type="entry name" value="DpdD-like"/>
</dbReference>
<keyword evidence="2" id="KW-1185">Reference proteome</keyword>
<proteinExistence type="predicted"/>
<name>A0A5C4NIC0_9RHOB</name>
<reference evidence="1 2" key="1">
    <citation type="submission" date="2019-06" db="EMBL/GenBank/DDBJ databases">
        <authorList>
            <person name="Jiang L."/>
        </authorList>
    </citation>
    <scope>NUCLEOTIDE SEQUENCE [LARGE SCALE GENOMIC DNA]</scope>
    <source>
        <strain evidence="1 2">YIM 48858</strain>
    </source>
</reference>
<dbReference type="Proteomes" id="UP000305709">
    <property type="component" value="Unassembled WGS sequence"/>
</dbReference>
<evidence type="ECO:0000313" key="2">
    <source>
        <dbReference type="Proteomes" id="UP000305709"/>
    </source>
</evidence>
<accession>A0A5C4NIC0</accession>
<dbReference type="OrthoDB" id="4759077at2"/>
<organism evidence="1 2">
    <name type="scientific">Rubellimicrobium roseum</name>
    <dbReference type="NCBI Taxonomy" id="687525"/>
    <lineage>
        <taxon>Bacteria</taxon>
        <taxon>Pseudomonadati</taxon>
        <taxon>Pseudomonadota</taxon>
        <taxon>Alphaproteobacteria</taxon>
        <taxon>Rhodobacterales</taxon>
        <taxon>Roseobacteraceae</taxon>
        <taxon>Rubellimicrobium</taxon>
    </lineage>
</organism>
<dbReference type="NCBIfam" id="NF041061">
    <property type="entry name" value="DpdD"/>
    <property type="match status" value="1"/>
</dbReference>
<dbReference type="EMBL" id="VDFV01000002">
    <property type="protein sequence ID" value="TNC74343.1"/>
    <property type="molecule type" value="Genomic_DNA"/>
</dbReference>
<protein>
    <submittedName>
        <fullName evidence="1">Uncharacterized protein</fullName>
    </submittedName>
</protein>
<evidence type="ECO:0000313" key="1">
    <source>
        <dbReference type="EMBL" id="TNC74343.1"/>
    </source>
</evidence>